<accession>A0ABV9DGV3</accession>
<evidence type="ECO:0000313" key="3">
    <source>
        <dbReference type="EMBL" id="MFC4558022.1"/>
    </source>
</evidence>
<feature type="coiled-coil region" evidence="1">
    <location>
        <begin position="70"/>
        <end position="121"/>
    </location>
</feature>
<feature type="chain" id="PRO_5047264298" evidence="2">
    <location>
        <begin position="23"/>
        <end position="121"/>
    </location>
</feature>
<feature type="signal peptide" evidence="2">
    <location>
        <begin position="1"/>
        <end position="22"/>
    </location>
</feature>
<comment type="caution">
    <text evidence="3">The sequence shown here is derived from an EMBL/GenBank/DDBJ whole genome shotgun (WGS) entry which is preliminary data.</text>
</comment>
<dbReference type="EMBL" id="JBHSFU010000004">
    <property type="protein sequence ID" value="MFC4558022.1"/>
    <property type="molecule type" value="Genomic_DNA"/>
</dbReference>
<organism evidence="3 4">
    <name type="scientific">Virgibacillus kekensis</name>
    <dbReference type="NCBI Taxonomy" id="202261"/>
    <lineage>
        <taxon>Bacteria</taxon>
        <taxon>Bacillati</taxon>
        <taxon>Bacillota</taxon>
        <taxon>Bacilli</taxon>
        <taxon>Bacillales</taxon>
        <taxon>Bacillaceae</taxon>
        <taxon>Virgibacillus</taxon>
    </lineage>
</organism>
<sequence>MKKKVMIMTLCALLLGGGVTYAAATNYYANLLARQQGQMEDIIEKKYNERINEIGEQVHHDMVMLASTERDRILKEAEEYLKTKLDAEQQARMNEHSKAIKAESERILKELKAKIDELVAE</sequence>
<evidence type="ECO:0000313" key="4">
    <source>
        <dbReference type="Proteomes" id="UP001595989"/>
    </source>
</evidence>
<dbReference type="RefSeq" id="WP_390294314.1">
    <property type="nucleotide sequence ID" value="NZ_JBHSFU010000004.1"/>
</dbReference>
<dbReference type="Proteomes" id="UP001595989">
    <property type="component" value="Unassembled WGS sequence"/>
</dbReference>
<name>A0ABV9DGV3_9BACI</name>
<keyword evidence="1" id="KW-0175">Coiled coil</keyword>
<keyword evidence="2" id="KW-0732">Signal</keyword>
<keyword evidence="4" id="KW-1185">Reference proteome</keyword>
<evidence type="ECO:0000256" key="1">
    <source>
        <dbReference type="SAM" id="Coils"/>
    </source>
</evidence>
<evidence type="ECO:0000256" key="2">
    <source>
        <dbReference type="SAM" id="SignalP"/>
    </source>
</evidence>
<proteinExistence type="predicted"/>
<protein>
    <submittedName>
        <fullName evidence="3">Uncharacterized protein</fullName>
    </submittedName>
</protein>
<gene>
    <name evidence="3" type="ORF">ACFO3D_07350</name>
</gene>
<reference evidence="4" key="1">
    <citation type="journal article" date="2019" name="Int. J. Syst. Evol. Microbiol.">
        <title>The Global Catalogue of Microorganisms (GCM) 10K type strain sequencing project: providing services to taxonomists for standard genome sequencing and annotation.</title>
        <authorList>
            <consortium name="The Broad Institute Genomics Platform"/>
            <consortium name="The Broad Institute Genome Sequencing Center for Infectious Disease"/>
            <person name="Wu L."/>
            <person name="Ma J."/>
        </authorList>
    </citation>
    <scope>NUCLEOTIDE SEQUENCE [LARGE SCALE GENOMIC DNA]</scope>
    <source>
        <strain evidence="4">CGMCC 4.7426</strain>
    </source>
</reference>